<comment type="similarity">
    <text evidence="4">Belongs to the cytochrome P450 family.</text>
</comment>
<evidence type="ECO:0000256" key="14">
    <source>
        <dbReference type="RuleBase" id="RU361203"/>
    </source>
</evidence>
<evidence type="ECO:0000256" key="9">
    <source>
        <dbReference type="ARBA" id="ARBA00023002"/>
    </source>
</evidence>
<evidence type="ECO:0000313" key="18">
    <source>
        <dbReference type="EMBL" id="KAJ6218992.1"/>
    </source>
</evidence>
<dbReference type="InterPro" id="IPR029052">
    <property type="entry name" value="Metallo-depent_PP-like"/>
</dbReference>
<feature type="domain" description="Purple acid phosphatase C-terminal" evidence="16">
    <location>
        <begin position="362"/>
        <end position="422"/>
    </location>
</feature>
<keyword evidence="19" id="KW-1185">Reference proteome</keyword>
<dbReference type="GO" id="GO:0005506">
    <property type="term" value="F:iron ion binding"/>
    <property type="evidence" value="ECO:0007669"/>
    <property type="project" value="InterPro"/>
</dbReference>
<keyword evidence="8" id="KW-0492">Microsome</keyword>
<dbReference type="CDD" id="cd00839">
    <property type="entry name" value="MPP_PAPs"/>
    <property type="match status" value="1"/>
</dbReference>
<keyword evidence="6 13" id="KW-0479">Metal-binding</keyword>
<feature type="domain" description="Calcineurin-like phosphoesterase" evidence="15">
    <location>
        <begin position="131"/>
        <end position="336"/>
    </location>
</feature>
<dbReference type="EMBL" id="JAPWDV010000002">
    <property type="protein sequence ID" value="KAJ6218992.1"/>
    <property type="molecule type" value="Genomic_DNA"/>
</dbReference>
<dbReference type="InterPro" id="IPR015914">
    <property type="entry name" value="PAPs_N"/>
</dbReference>
<evidence type="ECO:0000256" key="4">
    <source>
        <dbReference type="ARBA" id="ARBA00010617"/>
    </source>
</evidence>
<feature type="domain" description="Purple acid phosphatase N-terminal" evidence="17">
    <location>
        <begin position="28"/>
        <end position="118"/>
    </location>
</feature>
<dbReference type="Gene3D" id="1.10.630.10">
    <property type="entry name" value="Cytochrome P450"/>
    <property type="match status" value="1"/>
</dbReference>
<dbReference type="EC" id="3.1.3.2" evidence="14"/>
<evidence type="ECO:0000256" key="12">
    <source>
        <dbReference type="ARBA" id="ARBA00023180"/>
    </source>
</evidence>
<dbReference type="PRINTS" id="PR00463">
    <property type="entry name" value="EP450I"/>
</dbReference>
<feature type="chain" id="PRO_5040545100" description="Purple acid phosphatase" evidence="14">
    <location>
        <begin position="20"/>
        <end position="899"/>
    </location>
</feature>
<evidence type="ECO:0000256" key="6">
    <source>
        <dbReference type="ARBA" id="ARBA00022723"/>
    </source>
</evidence>
<keyword evidence="8" id="KW-0256">Endoplasmic reticulum</keyword>
<dbReference type="InterPro" id="IPR025733">
    <property type="entry name" value="PAPs_C"/>
</dbReference>
<comment type="subcellular location">
    <subcellularLocation>
        <location evidence="3">Endoplasmic reticulum membrane</location>
        <topology evidence="3">Peripheral membrane protein</topology>
    </subcellularLocation>
    <subcellularLocation>
        <location evidence="2">Microsome membrane</location>
        <topology evidence="2">Peripheral membrane protein</topology>
    </subcellularLocation>
</comment>
<dbReference type="Pfam" id="PF00067">
    <property type="entry name" value="p450"/>
    <property type="match status" value="1"/>
</dbReference>
<evidence type="ECO:0000259" key="16">
    <source>
        <dbReference type="Pfam" id="PF14008"/>
    </source>
</evidence>
<dbReference type="SUPFAM" id="SSF56300">
    <property type="entry name" value="Metallo-dependent phosphatases"/>
    <property type="match status" value="1"/>
</dbReference>
<dbReference type="GO" id="GO:0005789">
    <property type="term" value="C:endoplasmic reticulum membrane"/>
    <property type="evidence" value="ECO:0007669"/>
    <property type="project" value="UniProtKB-SubCell"/>
</dbReference>
<comment type="cofactor">
    <cofactor evidence="1 13">
        <name>heme</name>
        <dbReference type="ChEBI" id="CHEBI:30413"/>
    </cofactor>
</comment>
<feature type="binding site" description="axial binding residue" evidence="13">
    <location>
        <position position="840"/>
    </location>
    <ligand>
        <name>heme</name>
        <dbReference type="ChEBI" id="CHEBI:30413"/>
    </ligand>
    <ligandPart>
        <name>Fe</name>
        <dbReference type="ChEBI" id="CHEBI:18248"/>
    </ligandPart>
</feature>
<dbReference type="GO" id="GO:0003993">
    <property type="term" value="F:acid phosphatase activity"/>
    <property type="evidence" value="ECO:0007669"/>
    <property type="project" value="UniProtKB-EC"/>
</dbReference>
<dbReference type="Proteomes" id="UP001142055">
    <property type="component" value="Chromosome 2"/>
</dbReference>
<dbReference type="InterPro" id="IPR004843">
    <property type="entry name" value="Calcineurin-like_PHP"/>
</dbReference>
<feature type="signal peptide" evidence="14">
    <location>
        <begin position="1"/>
        <end position="19"/>
    </location>
</feature>
<sequence>MDRIKHLIFFAIALYIVWAIEQKASNVPEQIHVSLGRIENEYVITWTTFSPNEVSHVWYGTDRDNLVHVVNGKETLFVDGGAAGRKSYVYRAFLSNLKPKTRYYYKCGSKHSISPVMEMITLPSGNRWETRMLVMGDMGVDNARSFPFIQDEVDKHNVDLIFHNGDFAYDMYLYDGKLGDQYMNMMQPVISKLPYQTSPGNHELAYNFSHYVNRFSMYDQIQNGNPKGDHFYAFHVGPALIISFSTEFYYWPSLFNETNKQIQEKWMKSILIEANRGTNRAKHPWILVFGHRPMYCTNDRKDPDCYENALIMRSRLEDMFFEYGVDLAIWAHEHTYERTYPVYRDQIRVNYTSLEPYTNPGAPVHIVTGSAGCNEGLDAFDVSKPWSKFHQSQYGYAKITFHNETTLKFEQIDTGGDWVIDSFTLVQNRHVLSFYYVRRRYNYWNERGIDGPKPTFPFGYTLDKARYDPFDLEIKWLKSYGKLYGVYTGLLPTLIVSDPDLIKQIFVKDFQSFNNRRILNSYHEVWNLNLFSSEYTPWKHYRSLTTPAFSTGKLRSMNPLIERCIQKLFNSLDIVDQFEPKSEFTQFSIDITSASFFATDTGSNPIISQRCLELVDIPAWRSGMVGALPRTILNLFGIESVFRPKALNFIVQFLRTIVGQQRQLAPYQQNDFIRLLIEQNGLKTPPLTDNEVVAQSLIFFLASYEQIASVMTYCSYELAMNQDIQQRLVEELNKIDLSDLEQIVNNVAYLEAIIDESLRKYPPELRMERRVSSQQLVSLDQYNVQLEPDTLIEVPTIALHHNEEYFPQPDKFDPERFSLENRNQIVPYTFIPFGIGPRNCIGTRFAYRVIKICLAQLILRYRLEITPKTPSKLTFKSGNLSLLIPEFNLSICKRNLNKF</sequence>
<dbReference type="PANTHER" id="PTHR45867">
    <property type="entry name" value="PURPLE ACID PHOSPHATASE"/>
    <property type="match status" value="1"/>
</dbReference>
<dbReference type="PRINTS" id="PR00385">
    <property type="entry name" value="P450"/>
</dbReference>
<dbReference type="Gene3D" id="3.60.21.10">
    <property type="match status" value="1"/>
</dbReference>
<evidence type="ECO:0000256" key="5">
    <source>
        <dbReference type="ARBA" id="ARBA00022617"/>
    </source>
</evidence>
<dbReference type="SUPFAM" id="SSF48264">
    <property type="entry name" value="Cytochrome P450"/>
    <property type="match status" value="1"/>
</dbReference>
<dbReference type="SUPFAM" id="SSF49363">
    <property type="entry name" value="Purple acid phosphatase, N-terminal domain"/>
    <property type="match status" value="1"/>
</dbReference>
<evidence type="ECO:0000259" key="17">
    <source>
        <dbReference type="Pfam" id="PF16656"/>
    </source>
</evidence>
<dbReference type="Pfam" id="PF16656">
    <property type="entry name" value="Pur_ac_phosph_N"/>
    <property type="match status" value="1"/>
</dbReference>
<dbReference type="GO" id="GO:0004497">
    <property type="term" value="F:monooxygenase activity"/>
    <property type="evidence" value="ECO:0007669"/>
    <property type="project" value="UniProtKB-KW"/>
</dbReference>
<gene>
    <name evidence="18" type="ORF">RDWZM_004804</name>
</gene>
<keyword evidence="12" id="KW-0325">Glycoprotein</keyword>
<keyword evidence="9" id="KW-0560">Oxidoreductase</keyword>
<dbReference type="GO" id="GO:0016705">
    <property type="term" value="F:oxidoreductase activity, acting on paired donors, with incorporation or reduction of molecular oxygen"/>
    <property type="evidence" value="ECO:0007669"/>
    <property type="project" value="InterPro"/>
</dbReference>
<comment type="catalytic activity">
    <reaction evidence="14">
        <text>a phosphate monoester + H2O = an alcohol + phosphate</text>
        <dbReference type="Rhea" id="RHEA:15017"/>
        <dbReference type="ChEBI" id="CHEBI:15377"/>
        <dbReference type="ChEBI" id="CHEBI:30879"/>
        <dbReference type="ChEBI" id="CHEBI:43474"/>
        <dbReference type="ChEBI" id="CHEBI:67140"/>
        <dbReference type="EC" id="3.1.3.2"/>
    </reaction>
</comment>
<dbReference type="InterPro" id="IPR002401">
    <property type="entry name" value="Cyt_P450_E_grp-I"/>
</dbReference>
<evidence type="ECO:0000256" key="2">
    <source>
        <dbReference type="ARBA" id="ARBA00004174"/>
    </source>
</evidence>
<dbReference type="Gene3D" id="2.60.40.380">
    <property type="entry name" value="Purple acid phosphatase-like, N-terminal"/>
    <property type="match status" value="1"/>
</dbReference>
<keyword evidence="14" id="KW-0378">Hydrolase</keyword>
<dbReference type="GO" id="GO:0020037">
    <property type="term" value="F:heme binding"/>
    <property type="evidence" value="ECO:0007669"/>
    <property type="project" value="InterPro"/>
</dbReference>
<name>A0A9Q0M4S9_BLOTA</name>
<dbReference type="InterPro" id="IPR001128">
    <property type="entry name" value="Cyt_P450"/>
</dbReference>
<dbReference type="FunFam" id="1.10.630.10:FF:000182">
    <property type="entry name" value="Cytochrome P450 3A4"/>
    <property type="match status" value="1"/>
</dbReference>
<dbReference type="InterPro" id="IPR041792">
    <property type="entry name" value="MPP_PAP"/>
</dbReference>
<dbReference type="PROSITE" id="PS00086">
    <property type="entry name" value="CYTOCHROME_P450"/>
    <property type="match status" value="1"/>
</dbReference>
<accession>A0A9Q0M4S9</accession>
<protein>
    <recommendedName>
        <fullName evidence="14">Purple acid phosphatase</fullName>
        <ecNumber evidence="14">3.1.3.2</ecNumber>
    </recommendedName>
</protein>
<evidence type="ECO:0000256" key="1">
    <source>
        <dbReference type="ARBA" id="ARBA00001971"/>
    </source>
</evidence>
<evidence type="ECO:0000256" key="11">
    <source>
        <dbReference type="ARBA" id="ARBA00023033"/>
    </source>
</evidence>
<dbReference type="Pfam" id="PF14008">
    <property type="entry name" value="Metallophos_C"/>
    <property type="match status" value="1"/>
</dbReference>
<evidence type="ECO:0000256" key="7">
    <source>
        <dbReference type="ARBA" id="ARBA00022729"/>
    </source>
</evidence>
<evidence type="ECO:0000256" key="3">
    <source>
        <dbReference type="ARBA" id="ARBA00004406"/>
    </source>
</evidence>
<evidence type="ECO:0000256" key="8">
    <source>
        <dbReference type="ARBA" id="ARBA00022848"/>
    </source>
</evidence>
<dbReference type="InterPro" id="IPR036396">
    <property type="entry name" value="Cyt_P450_sf"/>
</dbReference>
<evidence type="ECO:0000256" key="13">
    <source>
        <dbReference type="PIRSR" id="PIRSR602401-1"/>
    </source>
</evidence>
<proteinExistence type="inferred from homology"/>
<comment type="caution">
    <text evidence="18">The sequence shown here is derived from an EMBL/GenBank/DDBJ whole genome shotgun (WGS) entry which is preliminary data.</text>
</comment>
<dbReference type="Pfam" id="PF00149">
    <property type="entry name" value="Metallophos"/>
    <property type="match status" value="1"/>
</dbReference>
<keyword evidence="10 13" id="KW-0408">Iron</keyword>
<dbReference type="AlphaFoldDB" id="A0A9Q0M4S9"/>
<reference evidence="18" key="1">
    <citation type="submission" date="2022-12" db="EMBL/GenBank/DDBJ databases">
        <title>Genome assemblies of Blomia tropicalis.</title>
        <authorList>
            <person name="Cui Y."/>
        </authorList>
    </citation>
    <scope>NUCLEOTIDE SEQUENCE</scope>
    <source>
        <tissue evidence="18">Adult mites</tissue>
    </source>
</reference>
<evidence type="ECO:0000313" key="19">
    <source>
        <dbReference type="Proteomes" id="UP001142055"/>
    </source>
</evidence>
<keyword evidence="7 14" id="KW-0732">Signal</keyword>
<dbReference type="InterPro" id="IPR017972">
    <property type="entry name" value="Cyt_P450_CS"/>
</dbReference>
<dbReference type="InterPro" id="IPR008963">
    <property type="entry name" value="Purple_acid_Pase-like_N"/>
</dbReference>
<keyword evidence="5 13" id="KW-0349">Heme</keyword>
<evidence type="ECO:0000259" key="15">
    <source>
        <dbReference type="Pfam" id="PF00149"/>
    </source>
</evidence>
<organism evidence="18 19">
    <name type="scientific">Blomia tropicalis</name>
    <name type="common">Mite</name>
    <dbReference type="NCBI Taxonomy" id="40697"/>
    <lineage>
        <taxon>Eukaryota</taxon>
        <taxon>Metazoa</taxon>
        <taxon>Ecdysozoa</taxon>
        <taxon>Arthropoda</taxon>
        <taxon>Chelicerata</taxon>
        <taxon>Arachnida</taxon>
        <taxon>Acari</taxon>
        <taxon>Acariformes</taxon>
        <taxon>Sarcoptiformes</taxon>
        <taxon>Astigmata</taxon>
        <taxon>Glycyphagoidea</taxon>
        <taxon>Echimyopodidae</taxon>
        <taxon>Blomia</taxon>
    </lineage>
</organism>
<comment type="similarity">
    <text evidence="14">Belongs to the metallophosphoesterase superfamily. Purple acid phosphatase family.</text>
</comment>
<keyword evidence="11" id="KW-0503">Monooxygenase</keyword>
<evidence type="ECO:0000256" key="10">
    <source>
        <dbReference type="ARBA" id="ARBA00023004"/>
    </source>
</evidence>